<dbReference type="PANTHER" id="PTHR43603:SF1">
    <property type="entry name" value="ZINC-REGULATED GTPASE METALLOPROTEIN ACTIVATOR 1"/>
    <property type="match status" value="1"/>
</dbReference>
<sequence length="392" mass="42200">MTTALPARVALVAGLHPEARTRAVDRLLLADPGAIAVHHDLSRIAEGRVERVVRDRWGEIDRSPVDLVHACVSCTLREDLVPLLCDLAERGEHGLHIVEAWDGVEPRPIAEALTHTVVNGRPVTHWLHLTSVLTAVAADRLVADLSSTEDMADRRLDIATEDERTVAEVLAQQIEYPTALALYGAGRDPEAGARCAAVLAQLNPAAAVVSVERASLIDLTDGSFDTEAAAARMDPATAQPPDHCEMGDVRTVTWRRSRPMHPARLHAALDDVVAASLRSRGRFWLASHPDTLLVWDAAGASLAMQPAGPWLAALPDAAWEMVSDHRRAAASLDWSEVCGDRCQCISFTGVGLDTDRLVDVLDSCLLTEEEMAVGAAVDRADDPFADVLDPTA</sequence>
<dbReference type="Proteomes" id="UP001595847">
    <property type="component" value="Unassembled WGS sequence"/>
</dbReference>
<dbReference type="InterPro" id="IPR027417">
    <property type="entry name" value="P-loop_NTPase"/>
</dbReference>
<name>A0ABV8FKT3_9ACTN</name>
<accession>A0ABV8FKT3</accession>
<dbReference type="SUPFAM" id="SSF90002">
    <property type="entry name" value="Hypothetical protein YjiA, C-terminal domain"/>
    <property type="match status" value="1"/>
</dbReference>
<evidence type="ECO:0000313" key="3">
    <source>
        <dbReference type="Proteomes" id="UP001595847"/>
    </source>
</evidence>
<dbReference type="SMART" id="SM00833">
    <property type="entry name" value="CobW_C"/>
    <property type="match status" value="1"/>
</dbReference>
<dbReference type="RefSeq" id="WP_378531585.1">
    <property type="nucleotide sequence ID" value="NZ_JBHSBH010000005.1"/>
</dbReference>
<comment type="caution">
    <text evidence="2">The sequence shown here is derived from an EMBL/GenBank/DDBJ whole genome shotgun (WGS) entry which is preliminary data.</text>
</comment>
<protein>
    <submittedName>
        <fullName evidence="2">CobW family GTP-binding protein</fullName>
    </submittedName>
</protein>
<dbReference type="PANTHER" id="PTHR43603">
    <property type="entry name" value="COBW DOMAIN-CONTAINING PROTEIN DDB_G0274527"/>
    <property type="match status" value="1"/>
</dbReference>
<organism evidence="2 3">
    <name type="scientific">Nocardiopsis sediminis</name>
    <dbReference type="NCBI Taxonomy" id="1778267"/>
    <lineage>
        <taxon>Bacteria</taxon>
        <taxon>Bacillati</taxon>
        <taxon>Actinomycetota</taxon>
        <taxon>Actinomycetes</taxon>
        <taxon>Streptosporangiales</taxon>
        <taxon>Nocardiopsidaceae</taxon>
        <taxon>Nocardiopsis</taxon>
    </lineage>
</organism>
<proteinExistence type="predicted"/>
<dbReference type="EMBL" id="JBHSBH010000005">
    <property type="protein sequence ID" value="MFC3995963.1"/>
    <property type="molecule type" value="Genomic_DNA"/>
</dbReference>
<evidence type="ECO:0000259" key="1">
    <source>
        <dbReference type="SMART" id="SM00833"/>
    </source>
</evidence>
<reference evidence="3" key="1">
    <citation type="journal article" date="2019" name="Int. J. Syst. Evol. Microbiol.">
        <title>The Global Catalogue of Microorganisms (GCM) 10K type strain sequencing project: providing services to taxonomists for standard genome sequencing and annotation.</title>
        <authorList>
            <consortium name="The Broad Institute Genomics Platform"/>
            <consortium name="The Broad Institute Genome Sequencing Center for Infectious Disease"/>
            <person name="Wu L."/>
            <person name="Ma J."/>
        </authorList>
    </citation>
    <scope>NUCLEOTIDE SEQUENCE [LARGE SCALE GENOMIC DNA]</scope>
    <source>
        <strain evidence="3">TBRC 1826</strain>
    </source>
</reference>
<keyword evidence="3" id="KW-1185">Reference proteome</keyword>
<dbReference type="InterPro" id="IPR011629">
    <property type="entry name" value="CobW-like_C"/>
</dbReference>
<dbReference type="InterPro" id="IPR051927">
    <property type="entry name" value="Zn_Chap_cDPG_Synth"/>
</dbReference>
<dbReference type="Pfam" id="PF07683">
    <property type="entry name" value="CobW_C"/>
    <property type="match status" value="1"/>
</dbReference>
<dbReference type="Gene3D" id="3.40.50.300">
    <property type="entry name" value="P-loop containing nucleotide triphosphate hydrolases"/>
    <property type="match status" value="1"/>
</dbReference>
<feature type="domain" description="CobW C-terminal" evidence="1">
    <location>
        <begin position="249"/>
        <end position="365"/>
    </location>
</feature>
<evidence type="ECO:0000313" key="2">
    <source>
        <dbReference type="EMBL" id="MFC3995963.1"/>
    </source>
</evidence>
<gene>
    <name evidence="2" type="ORF">ACFOVU_08560</name>
</gene>